<feature type="transmembrane region" description="Helical" evidence="3">
    <location>
        <begin position="415"/>
        <end position="432"/>
    </location>
</feature>
<dbReference type="NCBIfam" id="TIGR00792">
    <property type="entry name" value="gph"/>
    <property type="match status" value="1"/>
</dbReference>
<feature type="transmembrane region" description="Helical" evidence="3">
    <location>
        <begin position="148"/>
        <end position="174"/>
    </location>
</feature>
<comment type="caution">
    <text evidence="4">The sequence shown here is derived from an EMBL/GenBank/DDBJ whole genome shotgun (WGS) entry which is preliminary data.</text>
</comment>
<feature type="transmembrane region" description="Helical" evidence="3">
    <location>
        <begin position="186"/>
        <end position="207"/>
    </location>
</feature>
<dbReference type="GeneID" id="97988615"/>
<accession>A0A3E3I1E1</accession>
<name>A0A3E3I1E1_9FIRM</name>
<dbReference type="PANTHER" id="PTHR11328:SF36">
    <property type="entry name" value="MELIBIOSE PERMEASE"/>
    <property type="match status" value="1"/>
</dbReference>
<evidence type="ECO:0000256" key="3">
    <source>
        <dbReference type="SAM" id="Phobius"/>
    </source>
</evidence>
<dbReference type="PANTHER" id="PTHR11328">
    <property type="entry name" value="MAJOR FACILITATOR SUPERFAMILY DOMAIN-CONTAINING PROTEIN"/>
    <property type="match status" value="1"/>
</dbReference>
<feature type="transmembrane region" description="Helical" evidence="3">
    <location>
        <begin position="299"/>
        <end position="318"/>
    </location>
</feature>
<dbReference type="InterPro" id="IPR001927">
    <property type="entry name" value="Na/Gal_symport"/>
</dbReference>
<evidence type="ECO:0000256" key="2">
    <source>
        <dbReference type="ARBA" id="ARBA00022847"/>
    </source>
</evidence>
<reference evidence="4" key="1">
    <citation type="submission" date="2018-08" db="EMBL/GenBank/DDBJ databases">
        <title>A genome reference for cultivated species of the human gut microbiota.</title>
        <authorList>
            <person name="Zou Y."/>
            <person name="Xue W."/>
            <person name="Luo G."/>
        </authorList>
    </citation>
    <scope>NUCLEOTIDE SEQUENCE [LARGE SCALE GENOMIC DNA]</scope>
    <source>
        <strain evidence="4">TF05-5AC</strain>
    </source>
</reference>
<evidence type="ECO:0000256" key="1">
    <source>
        <dbReference type="ARBA" id="ARBA00022448"/>
    </source>
</evidence>
<evidence type="ECO:0000313" key="5">
    <source>
        <dbReference type="Proteomes" id="UP000260812"/>
    </source>
</evidence>
<dbReference type="GO" id="GO:0005886">
    <property type="term" value="C:plasma membrane"/>
    <property type="evidence" value="ECO:0007669"/>
    <property type="project" value="TreeGrafter"/>
</dbReference>
<keyword evidence="3" id="KW-1133">Transmembrane helix</keyword>
<dbReference type="AlphaFoldDB" id="A0A3E3I1E1"/>
<proteinExistence type="predicted"/>
<feature type="transmembrane region" description="Helical" evidence="3">
    <location>
        <begin position="106"/>
        <end position="127"/>
    </location>
</feature>
<keyword evidence="2" id="KW-0769">Symport</keyword>
<organism evidence="4 5">
    <name type="scientific">Eisenbergiella massiliensis</name>
    <dbReference type="NCBI Taxonomy" id="1720294"/>
    <lineage>
        <taxon>Bacteria</taxon>
        <taxon>Bacillati</taxon>
        <taxon>Bacillota</taxon>
        <taxon>Clostridia</taxon>
        <taxon>Lachnospirales</taxon>
        <taxon>Lachnospiraceae</taxon>
        <taxon>Eisenbergiella</taxon>
    </lineage>
</organism>
<dbReference type="Gene3D" id="1.20.1250.20">
    <property type="entry name" value="MFS general substrate transporter like domains"/>
    <property type="match status" value="2"/>
</dbReference>
<dbReference type="CDD" id="cd17332">
    <property type="entry name" value="MFS_MelB_like"/>
    <property type="match status" value="1"/>
</dbReference>
<keyword evidence="4" id="KW-0762">Sugar transport</keyword>
<dbReference type="InterPro" id="IPR039672">
    <property type="entry name" value="MFS_2"/>
</dbReference>
<protein>
    <submittedName>
        <fullName evidence="4">Sugar transporter</fullName>
    </submittedName>
</protein>
<dbReference type="EMBL" id="QVLV01000012">
    <property type="protein sequence ID" value="RGE58287.1"/>
    <property type="molecule type" value="Genomic_DNA"/>
</dbReference>
<dbReference type="SUPFAM" id="SSF103473">
    <property type="entry name" value="MFS general substrate transporter"/>
    <property type="match status" value="1"/>
</dbReference>
<dbReference type="RefSeq" id="WP_117545048.1">
    <property type="nucleotide sequence ID" value="NZ_JBKUNB010000030.1"/>
</dbReference>
<keyword evidence="5" id="KW-1185">Reference proteome</keyword>
<dbReference type="InterPro" id="IPR036259">
    <property type="entry name" value="MFS_trans_sf"/>
</dbReference>
<keyword evidence="3" id="KW-0472">Membrane</keyword>
<keyword evidence="1" id="KW-0813">Transport</keyword>
<gene>
    <name evidence="4" type="ORF">DXC51_17500</name>
</gene>
<feature type="transmembrane region" description="Helical" evidence="3">
    <location>
        <begin position="324"/>
        <end position="352"/>
    </location>
</feature>
<sequence length="461" mass="51317">MKQNGKRNKYTFGLGTIGRDMVYSMVSMYLIYYLTDIIELPTSTLWWITAIVLCARIFDALNDPIMGVIVDNTDTKYGKFKPWIALGALLSGMLTVLLFTDFGLQGAAYIAVFALIYVAWGLAYTANDISYWSMLPSLSLEQKEREQIGSVARICANIGLFFVVAGIVPITTAFGNAMGSMQKGYFAFSFLVVAVMWAGQCVTLVGVREPRELVVKNKHTSLRELLQVIFKNDQLLYTAISMALFMIGYTTTTSFGLYFFKYAYGDEGMYSVFALILGVSQIAALVVFPWISRFFERKTLYAFATALVVAGYLIFFFAPLDTMLFIGIAGVLLFVGQAFIQLMMLMFLADTVEYGFWKSGRRNDSVTFSLQPFINKMGGAVSSGVVSATVILSGIKEAQSAADVTAEGLLMMKTAMMVFPLICIVAGFLLYLKKYKIDRKLYEQILKDLKERGDLRIGEGE</sequence>
<feature type="transmembrane region" description="Helical" evidence="3">
    <location>
        <begin position="373"/>
        <end position="395"/>
    </location>
</feature>
<dbReference type="GO" id="GO:0006814">
    <property type="term" value="P:sodium ion transport"/>
    <property type="evidence" value="ECO:0007669"/>
    <property type="project" value="InterPro"/>
</dbReference>
<dbReference type="GO" id="GO:0015293">
    <property type="term" value="F:symporter activity"/>
    <property type="evidence" value="ECO:0007669"/>
    <property type="project" value="UniProtKB-KW"/>
</dbReference>
<dbReference type="Proteomes" id="UP000260812">
    <property type="component" value="Unassembled WGS sequence"/>
</dbReference>
<evidence type="ECO:0000313" key="4">
    <source>
        <dbReference type="EMBL" id="RGE58287.1"/>
    </source>
</evidence>
<dbReference type="GO" id="GO:0008643">
    <property type="term" value="P:carbohydrate transport"/>
    <property type="evidence" value="ECO:0007669"/>
    <property type="project" value="InterPro"/>
</dbReference>
<keyword evidence="3" id="KW-0812">Transmembrane</keyword>
<dbReference type="Pfam" id="PF13347">
    <property type="entry name" value="MFS_2"/>
    <property type="match status" value="1"/>
</dbReference>
<feature type="transmembrane region" description="Helical" evidence="3">
    <location>
        <begin position="235"/>
        <end position="260"/>
    </location>
</feature>
<feature type="transmembrane region" description="Helical" evidence="3">
    <location>
        <begin position="272"/>
        <end position="292"/>
    </location>
</feature>